<dbReference type="OrthoDB" id="9995526at2759"/>
<dbReference type="PANTHER" id="PTHR13195:SF0">
    <property type="entry name" value="PSEUDOURIDYLATE SYNTHASE TRUB2, MITOCHONDRIAL"/>
    <property type="match status" value="1"/>
</dbReference>
<sequence length="343" mass="39135">MTSCAITAYKALNGILCVYKPSRIGLSSISERIRKVIAGDLNSMETRPVSSRVVIDGLLSRDENLTVRTVMNYADHPLVVGPRYQLKDIRLFSVHTLDWMSSGVIPFGIGASGCYHARKLQRSNPIRCYEVTGRLGYATASFDFSGEVREKSTYEHVTRGKLESVLNKMESNHQTLMYTTAAVDIGSQEAYEIASKGLLRPAHRKSMPIIYSIKLIEFKPPDFTVELQVVNEWPIFLKRMVHEIGIKLKTNATCIRLRCTRFGKYTVDDALLPFHIDLESAINSLEYYDLKQKKFVRPVNEDKFDDDFNDSFEEEPEEAMTFKFEQDADGWVDNDCHFDADRI</sequence>
<dbReference type="AlphaFoldDB" id="T1KZG3"/>
<organism evidence="3 4">
    <name type="scientific">Tetranychus urticae</name>
    <name type="common">Two-spotted spider mite</name>
    <dbReference type="NCBI Taxonomy" id="32264"/>
    <lineage>
        <taxon>Eukaryota</taxon>
        <taxon>Metazoa</taxon>
        <taxon>Ecdysozoa</taxon>
        <taxon>Arthropoda</taxon>
        <taxon>Chelicerata</taxon>
        <taxon>Arachnida</taxon>
        <taxon>Acari</taxon>
        <taxon>Acariformes</taxon>
        <taxon>Trombidiformes</taxon>
        <taxon>Prostigmata</taxon>
        <taxon>Eleutherengona</taxon>
        <taxon>Raphignathae</taxon>
        <taxon>Tetranychoidea</taxon>
        <taxon>Tetranychidae</taxon>
        <taxon>Tetranychus</taxon>
    </lineage>
</organism>
<reference evidence="4" key="1">
    <citation type="submission" date="2011-08" db="EMBL/GenBank/DDBJ databases">
        <authorList>
            <person name="Rombauts S."/>
        </authorList>
    </citation>
    <scope>NUCLEOTIDE SEQUENCE</scope>
    <source>
        <strain evidence="4">London</strain>
    </source>
</reference>
<name>T1KZG3_TETUR</name>
<proteinExistence type="inferred from homology"/>
<dbReference type="GO" id="GO:0001522">
    <property type="term" value="P:pseudouridine synthesis"/>
    <property type="evidence" value="ECO:0007669"/>
    <property type="project" value="InterPro"/>
</dbReference>
<protein>
    <recommendedName>
        <fullName evidence="2">Pseudouridine synthase II N-terminal domain-containing protein</fullName>
    </recommendedName>
</protein>
<evidence type="ECO:0000313" key="4">
    <source>
        <dbReference type="Proteomes" id="UP000015104"/>
    </source>
</evidence>
<keyword evidence="4" id="KW-1185">Reference proteome</keyword>
<dbReference type="SUPFAM" id="SSF55120">
    <property type="entry name" value="Pseudouridine synthase"/>
    <property type="match status" value="1"/>
</dbReference>
<dbReference type="PANTHER" id="PTHR13195">
    <property type="entry name" value="PSEUDOURIDINE SYNTHASE-RELATED"/>
    <property type="match status" value="1"/>
</dbReference>
<dbReference type="GO" id="GO:0003723">
    <property type="term" value="F:RNA binding"/>
    <property type="evidence" value="ECO:0007669"/>
    <property type="project" value="InterPro"/>
</dbReference>
<reference evidence="3" key="2">
    <citation type="submission" date="2015-06" db="UniProtKB">
        <authorList>
            <consortium name="EnsemblMetazoa"/>
        </authorList>
    </citation>
    <scope>IDENTIFICATION</scope>
</reference>
<feature type="domain" description="Pseudouridine synthase II N-terminal" evidence="2">
    <location>
        <begin position="95"/>
        <end position="229"/>
    </location>
</feature>
<gene>
    <name evidence="3" type="primary">107368781</name>
</gene>
<dbReference type="InterPro" id="IPR002501">
    <property type="entry name" value="PsdUridine_synth_N"/>
</dbReference>
<evidence type="ECO:0000256" key="1">
    <source>
        <dbReference type="ARBA" id="ARBA00008999"/>
    </source>
</evidence>
<dbReference type="Pfam" id="PF01509">
    <property type="entry name" value="TruB_N"/>
    <property type="match status" value="1"/>
</dbReference>
<dbReference type="Gene3D" id="3.30.2350.10">
    <property type="entry name" value="Pseudouridine synthase"/>
    <property type="match status" value="1"/>
</dbReference>
<dbReference type="GO" id="GO:0006396">
    <property type="term" value="P:RNA processing"/>
    <property type="evidence" value="ECO:0007669"/>
    <property type="project" value="InterPro"/>
</dbReference>
<evidence type="ECO:0000313" key="3">
    <source>
        <dbReference type="EnsemblMetazoa" id="tetur28g01510.1"/>
    </source>
</evidence>
<dbReference type="Proteomes" id="UP000015104">
    <property type="component" value="Unassembled WGS sequence"/>
</dbReference>
<dbReference type="InterPro" id="IPR020103">
    <property type="entry name" value="PsdUridine_synth_cat_dom_sf"/>
</dbReference>
<dbReference type="KEGG" id="tut:107368781"/>
<dbReference type="InterPro" id="IPR039048">
    <property type="entry name" value="Trub2"/>
</dbReference>
<dbReference type="HOGENOM" id="CLU_032087_1_1_1"/>
<evidence type="ECO:0000259" key="2">
    <source>
        <dbReference type="Pfam" id="PF01509"/>
    </source>
</evidence>
<comment type="similarity">
    <text evidence="1">Belongs to the pseudouridine synthase TruB family.</text>
</comment>
<dbReference type="EMBL" id="CAEY01000740">
    <property type="status" value="NOT_ANNOTATED_CDS"/>
    <property type="molecule type" value="Genomic_DNA"/>
</dbReference>
<dbReference type="GO" id="GO:0009982">
    <property type="term" value="F:pseudouridine synthase activity"/>
    <property type="evidence" value="ECO:0007669"/>
    <property type="project" value="InterPro"/>
</dbReference>
<dbReference type="STRING" id="32264.T1KZG3"/>
<accession>T1KZG3</accession>
<dbReference type="eggNOG" id="KOG2559">
    <property type="taxonomic scope" value="Eukaryota"/>
</dbReference>
<dbReference type="OMA" id="YHVTARM"/>
<dbReference type="EnsemblMetazoa" id="tetur28g01510.1">
    <property type="protein sequence ID" value="tetur28g01510.1"/>
    <property type="gene ID" value="tetur28g01510"/>
</dbReference>